<feature type="compositionally biased region" description="Basic and acidic residues" evidence="1">
    <location>
        <begin position="1"/>
        <end position="17"/>
    </location>
</feature>
<evidence type="ECO:0000313" key="3">
    <source>
        <dbReference type="Proteomes" id="UP001333110"/>
    </source>
</evidence>
<keyword evidence="3" id="KW-1185">Reference proteome</keyword>
<accession>A0AAN7S169</accession>
<dbReference type="Proteomes" id="UP001333110">
    <property type="component" value="Unassembled WGS sequence"/>
</dbReference>
<dbReference type="EMBL" id="JAUNZN010000003">
    <property type="protein sequence ID" value="KAK4824540.1"/>
    <property type="molecule type" value="Genomic_DNA"/>
</dbReference>
<name>A0AAN7S169_MYCAM</name>
<proteinExistence type="predicted"/>
<sequence>MPHSSCEREVRKCERNNPADTNISEGGRGGCAPGTRAEIPLQPVEKIMVTEVVLLQPVEDHSGADIHLQPMEDPTMEQAADRNRSPWRGPLAEAGFLERPVADGGPMLEQSVPEGLYTLKGLMLEQLLKNCSLWKGPTLEKFMKDCIPWEGPYAGAEEQHEQEGAAEMKCYGLITAPIPHLPCAARWGGGQRVRSEVEPGRKRRGGGKGWRLNRFPGQPVPMLDNPFSEVKFPNIQSKPPLVQIEAIFSCPITCYLGEETDPHLSTTLFQVFWIIEDSGFEHFCRRVNGPWVFHFLGEHVVTWLLRCCDNGASSLELEGKEAKQLGSLSREGGIDKEIAIGAPALSLWR</sequence>
<reference evidence="2 3" key="1">
    <citation type="journal article" date="2023" name="J. Hered.">
        <title>Chromosome-level genome of the wood stork (Mycteria americana) provides insight into avian chromosome evolution.</title>
        <authorList>
            <person name="Flamio R. Jr."/>
            <person name="Ramstad K.M."/>
        </authorList>
    </citation>
    <scope>NUCLEOTIDE SEQUENCE [LARGE SCALE GENOMIC DNA]</scope>
    <source>
        <strain evidence="2">JAX WOST 10</strain>
    </source>
</reference>
<evidence type="ECO:0000256" key="1">
    <source>
        <dbReference type="SAM" id="MobiDB-lite"/>
    </source>
</evidence>
<gene>
    <name evidence="2" type="ORF">QYF61_016144</name>
</gene>
<dbReference type="AlphaFoldDB" id="A0AAN7S169"/>
<comment type="caution">
    <text evidence="2">The sequence shown here is derived from an EMBL/GenBank/DDBJ whole genome shotgun (WGS) entry which is preliminary data.</text>
</comment>
<protein>
    <submittedName>
        <fullName evidence="2">Uncharacterized protein</fullName>
    </submittedName>
</protein>
<evidence type="ECO:0000313" key="2">
    <source>
        <dbReference type="EMBL" id="KAK4824540.1"/>
    </source>
</evidence>
<organism evidence="2 3">
    <name type="scientific">Mycteria americana</name>
    <name type="common">Wood stork</name>
    <dbReference type="NCBI Taxonomy" id="33587"/>
    <lineage>
        <taxon>Eukaryota</taxon>
        <taxon>Metazoa</taxon>
        <taxon>Chordata</taxon>
        <taxon>Craniata</taxon>
        <taxon>Vertebrata</taxon>
        <taxon>Euteleostomi</taxon>
        <taxon>Archelosauria</taxon>
        <taxon>Archosauria</taxon>
        <taxon>Dinosauria</taxon>
        <taxon>Saurischia</taxon>
        <taxon>Theropoda</taxon>
        <taxon>Coelurosauria</taxon>
        <taxon>Aves</taxon>
        <taxon>Neognathae</taxon>
        <taxon>Neoaves</taxon>
        <taxon>Aequornithes</taxon>
        <taxon>Ciconiiformes</taxon>
        <taxon>Ciconiidae</taxon>
        <taxon>Mycteria</taxon>
    </lineage>
</organism>
<feature type="region of interest" description="Disordered" evidence="1">
    <location>
        <begin position="1"/>
        <end position="36"/>
    </location>
</feature>